<evidence type="ECO:0000313" key="1">
    <source>
        <dbReference type="EMBL" id="KKL77627.1"/>
    </source>
</evidence>
<sequence>LMGFLKPRVEGRPVKSQATPLAEGILEFLVNSLSGEGGAEGGGDFGAAQRGLGEFAEARSSPEQFLELMGPLRAMFDRETERNVAQTKEDFSVTGNRLGTGLAREAGRVRTERSTDLDALMSQLFLQEQDKLLTALTSLRDPFVQFGSQGIQPEKTIVSDAPFVAITKTLADLAKGAGALIGGVKA</sequence>
<feature type="non-terminal residue" evidence="1">
    <location>
        <position position="1"/>
    </location>
</feature>
<dbReference type="EMBL" id="LAZR01023697">
    <property type="protein sequence ID" value="KKL77627.1"/>
    <property type="molecule type" value="Genomic_DNA"/>
</dbReference>
<name>A0A0F9HR25_9ZZZZ</name>
<protein>
    <submittedName>
        <fullName evidence="1">Uncharacterized protein</fullName>
    </submittedName>
</protein>
<gene>
    <name evidence="1" type="ORF">LCGC14_2033020</name>
</gene>
<dbReference type="AlphaFoldDB" id="A0A0F9HR25"/>
<comment type="caution">
    <text evidence="1">The sequence shown here is derived from an EMBL/GenBank/DDBJ whole genome shotgun (WGS) entry which is preliminary data.</text>
</comment>
<accession>A0A0F9HR25</accession>
<organism evidence="1">
    <name type="scientific">marine sediment metagenome</name>
    <dbReference type="NCBI Taxonomy" id="412755"/>
    <lineage>
        <taxon>unclassified sequences</taxon>
        <taxon>metagenomes</taxon>
        <taxon>ecological metagenomes</taxon>
    </lineage>
</organism>
<proteinExistence type="predicted"/>
<reference evidence="1" key="1">
    <citation type="journal article" date="2015" name="Nature">
        <title>Complex archaea that bridge the gap between prokaryotes and eukaryotes.</title>
        <authorList>
            <person name="Spang A."/>
            <person name="Saw J.H."/>
            <person name="Jorgensen S.L."/>
            <person name="Zaremba-Niedzwiedzka K."/>
            <person name="Martijn J."/>
            <person name="Lind A.E."/>
            <person name="van Eijk R."/>
            <person name="Schleper C."/>
            <person name="Guy L."/>
            <person name="Ettema T.J."/>
        </authorList>
    </citation>
    <scope>NUCLEOTIDE SEQUENCE</scope>
</reference>